<feature type="coiled-coil region" evidence="7">
    <location>
        <begin position="47"/>
        <end position="102"/>
    </location>
</feature>
<comment type="subcellular location">
    <subcellularLocation>
        <location evidence="1">Membrane</location>
        <topology evidence="1">Single-pass type IV membrane protein</topology>
    </subcellularLocation>
</comment>
<evidence type="ECO:0000313" key="11">
    <source>
        <dbReference type="WBParaSite" id="SMUV_0001069401-mRNA-1"/>
    </source>
</evidence>
<dbReference type="InterPro" id="IPR045242">
    <property type="entry name" value="Syntaxin"/>
</dbReference>
<dbReference type="GO" id="GO:0005484">
    <property type="term" value="F:SNAP receptor activity"/>
    <property type="evidence" value="ECO:0007669"/>
    <property type="project" value="TreeGrafter"/>
</dbReference>
<keyword evidence="7" id="KW-0175">Coiled coil</keyword>
<dbReference type="SMART" id="SM00397">
    <property type="entry name" value="t_SNARE"/>
    <property type="match status" value="1"/>
</dbReference>
<dbReference type="SUPFAM" id="SSF47661">
    <property type="entry name" value="t-snare proteins"/>
    <property type="match status" value="1"/>
</dbReference>
<dbReference type="InterPro" id="IPR006011">
    <property type="entry name" value="Syntaxin_N"/>
</dbReference>
<dbReference type="Proteomes" id="UP000046393">
    <property type="component" value="Unplaced"/>
</dbReference>
<dbReference type="GO" id="GO:0006906">
    <property type="term" value="P:vesicle fusion"/>
    <property type="evidence" value="ECO:0007669"/>
    <property type="project" value="TreeGrafter"/>
</dbReference>
<sequence>MVRDRSSEFRRQVAKNETNLDILENGSVTDTPSDSFFNSVFEIRKVMEELNNDIVSLKSRQADILARATVEESHKNELEHHITQIKKEISKLKLKLVQMKTTLEHGRNGEGPRNATDMRIRKHQVESLIKKLSDLIEQFTAAQNGYRERVAKRLKRQLELAGEEATNEEIDAMLESNSTQIFYRGVTTAAGRLALEDASSRNREILRLEQSIAELNEMYNDIAFLVHSQGETVSKIEDNVGITLENVEAGGSCARQAVRYKQRAIRKKICCTIISIAILLIIIAVIVVLCVTLT</sequence>
<dbReference type="CDD" id="cd15848">
    <property type="entry name" value="SNARE_syntaxin1-like"/>
    <property type="match status" value="1"/>
</dbReference>
<dbReference type="Gene3D" id="1.20.58.70">
    <property type="match status" value="1"/>
</dbReference>
<dbReference type="Pfam" id="PF00804">
    <property type="entry name" value="Syntaxin"/>
    <property type="match status" value="1"/>
</dbReference>
<evidence type="ECO:0000256" key="2">
    <source>
        <dbReference type="ARBA" id="ARBA00009063"/>
    </source>
</evidence>
<evidence type="ECO:0000256" key="3">
    <source>
        <dbReference type="ARBA" id="ARBA00022692"/>
    </source>
</evidence>
<dbReference type="GO" id="GO:0048278">
    <property type="term" value="P:vesicle docking"/>
    <property type="evidence" value="ECO:0007669"/>
    <property type="project" value="TreeGrafter"/>
</dbReference>
<evidence type="ECO:0000256" key="6">
    <source>
        <dbReference type="ARBA" id="ARBA00023136"/>
    </source>
</evidence>
<dbReference type="AlphaFoldDB" id="A0A158R6C2"/>
<dbReference type="PROSITE" id="PS50192">
    <property type="entry name" value="T_SNARE"/>
    <property type="match status" value="1"/>
</dbReference>
<dbReference type="GO" id="GO:0031201">
    <property type="term" value="C:SNARE complex"/>
    <property type="evidence" value="ECO:0007669"/>
    <property type="project" value="TreeGrafter"/>
</dbReference>
<evidence type="ECO:0000259" key="9">
    <source>
        <dbReference type="PROSITE" id="PS50192"/>
    </source>
</evidence>
<dbReference type="SMART" id="SM00503">
    <property type="entry name" value="SynN"/>
    <property type="match status" value="1"/>
</dbReference>
<reference evidence="11" key="1">
    <citation type="submission" date="2016-04" db="UniProtKB">
        <authorList>
            <consortium name="WormBaseParasite"/>
        </authorList>
    </citation>
    <scope>IDENTIFICATION</scope>
</reference>
<comment type="similarity">
    <text evidence="2">Belongs to the syntaxin family.</text>
</comment>
<feature type="domain" description="T-SNARE coiled-coil homology" evidence="9">
    <location>
        <begin position="195"/>
        <end position="257"/>
    </location>
</feature>
<dbReference type="PANTHER" id="PTHR19957:SF307">
    <property type="entry name" value="PROTEIN SSO1-RELATED"/>
    <property type="match status" value="1"/>
</dbReference>
<keyword evidence="4" id="KW-0813">Transport</keyword>
<dbReference type="GO" id="GO:0006886">
    <property type="term" value="P:intracellular protein transport"/>
    <property type="evidence" value="ECO:0007669"/>
    <property type="project" value="TreeGrafter"/>
</dbReference>
<dbReference type="WBParaSite" id="SMUV_0001069401-mRNA-1">
    <property type="protein sequence ID" value="SMUV_0001069401-mRNA-1"/>
    <property type="gene ID" value="SMUV_0001069401"/>
</dbReference>
<evidence type="ECO:0000256" key="7">
    <source>
        <dbReference type="SAM" id="Coils"/>
    </source>
</evidence>
<evidence type="ECO:0000256" key="1">
    <source>
        <dbReference type="ARBA" id="ARBA00004211"/>
    </source>
</evidence>
<dbReference type="CDD" id="cd00179">
    <property type="entry name" value="SynN"/>
    <property type="match status" value="1"/>
</dbReference>
<dbReference type="InterPro" id="IPR000727">
    <property type="entry name" value="T_SNARE_dom"/>
</dbReference>
<dbReference type="GO" id="GO:0005886">
    <property type="term" value="C:plasma membrane"/>
    <property type="evidence" value="ECO:0007669"/>
    <property type="project" value="TreeGrafter"/>
</dbReference>
<dbReference type="GO" id="GO:0012505">
    <property type="term" value="C:endomembrane system"/>
    <property type="evidence" value="ECO:0007669"/>
    <property type="project" value="TreeGrafter"/>
</dbReference>
<accession>A0A158R6C2</accession>
<dbReference type="GO" id="GO:0006836">
    <property type="term" value="P:neurotransmitter transport"/>
    <property type="evidence" value="ECO:0007669"/>
    <property type="project" value="UniProtKB-KW"/>
</dbReference>
<protein>
    <submittedName>
        <fullName evidence="11">t-SNARE coiled-coil homology domain-containing protein</fullName>
    </submittedName>
</protein>
<feature type="transmembrane region" description="Helical" evidence="8">
    <location>
        <begin position="269"/>
        <end position="289"/>
    </location>
</feature>
<evidence type="ECO:0000256" key="8">
    <source>
        <dbReference type="SAM" id="Phobius"/>
    </source>
</evidence>
<dbReference type="InterPro" id="IPR010989">
    <property type="entry name" value="SNARE"/>
</dbReference>
<evidence type="ECO:0000256" key="5">
    <source>
        <dbReference type="ARBA" id="ARBA00022989"/>
    </source>
</evidence>
<proteinExistence type="inferred from homology"/>
<keyword evidence="5 8" id="KW-1133">Transmembrane helix</keyword>
<keyword evidence="3 8" id="KW-0812">Transmembrane</keyword>
<dbReference type="Gene3D" id="1.20.5.110">
    <property type="match status" value="1"/>
</dbReference>
<keyword evidence="6 8" id="KW-0472">Membrane</keyword>
<dbReference type="STRING" id="451379.A0A158R6C2"/>
<evidence type="ECO:0000256" key="4">
    <source>
        <dbReference type="ARBA" id="ARBA00022775"/>
    </source>
</evidence>
<keyword evidence="4" id="KW-0532">Neurotransmitter transport</keyword>
<dbReference type="PANTHER" id="PTHR19957">
    <property type="entry name" value="SYNTAXIN"/>
    <property type="match status" value="1"/>
</dbReference>
<dbReference type="GO" id="GO:0006887">
    <property type="term" value="P:exocytosis"/>
    <property type="evidence" value="ECO:0007669"/>
    <property type="project" value="TreeGrafter"/>
</dbReference>
<name>A0A158R6C2_9BILA</name>
<organism evidence="10 11">
    <name type="scientific">Syphacia muris</name>
    <dbReference type="NCBI Taxonomy" id="451379"/>
    <lineage>
        <taxon>Eukaryota</taxon>
        <taxon>Metazoa</taxon>
        <taxon>Ecdysozoa</taxon>
        <taxon>Nematoda</taxon>
        <taxon>Chromadorea</taxon>
        <taxon>Rhabditida</taxon>
        <taxon>Spirurina</taxon>
        <taxon>Oxyuridomorpha</taxon>
        <taxon>Oxyuroidea</taxon>
        <taxon>Oxyuridae</taxon>
        <taxon>Syphacia</taxon>
    </lineage>
</organism>
<keyword evidence="10" id="KW-1185">Reference proteome</keyword>
<dbReference type="GO" id="GO:0000149">
    <property type="term" value="F:SNARE binding"/>
    <property type="evidence" value="ECO:0007669"/>
    <property type="project" value="TreeGrafter"/>
</dbReference>
<evidence type="ECO:0000313" key="10">
    <source>
        <dbReference type="Proteomes" id="UP000046393"/>
    </source>
</evidence>